<keyword evidence="1" id="KW-0156">Chromatin regulator</keyword>
<keyword evidence="1" id="KW-0805">Transcription regulation</keyword>
<dbReference type="Gramene" id="AUR62008140-RA">
    <property type="protein sequence ID" value="AUR62008140-RA:cds"/>
    <property type="gene ID" value="AUR62008140"/>
</dbReference>
<dbReference type="AlphaFoldDB" id="A0A803L8F1"/>
<keyword evidence="1" id="KW-0863">Zinc-finger</keyword>
<dbReference type="GO" id="GO:0008270">
    <property type="term" value="F:zinc ion binding"/>
    <property type="evidence" value="ECO:0007669"/>
    <property type="project" value="UniProtKB-KW"/>
</dbReference>
<sequence>MSNPRTVEDVIQDFKGRRAGMIKALTKDVDEFYHLCDPNNLNLCLYAFPNQQWEVNLPPPSSDLPEPRLGINFVRDSMTKHDWLSMVALHSDAWLYAIASYYAAKYKFDRADRKRLFNKITDVSSICELVVGGKTARKRPKTEADGLPEDILVEEVLSKLPVRDLLKYRSVSKLWRSLIDGPEFVSTHLQNYKNNSEVCHLLVLYRPARSWLRDERILVRRGDTFRKVTELQCLYDHFEGAYEMISYINGLLLVKKGKSRGFREIILWNPSINSTLSLPNPMLEAMKEATYFVLGFGYDASRNDYKVIAIIYPHAEIKYYFGERYRATIPGLVQVYTLGTNSWSSNLGVSPPPYWSAGQQVFLNGAIHWINFGPNVTNDADSWFKEKDSHIVSFDVENEVFKYFDLPKALKTDDEPKEKFPTVLGRSLAVFCAHYQLRNDIWVMGEYGVSKSWSKCYTFTLQFDKLLHFKTNGELLFAVDGKGIKSYDVRRERVNKRPLESTKP</sequence>
<evidence type="ECO:0000313" key="4">
    <source>
        <dbReference type="Proteomes" id="UP000596660"/>
    </source>
</evidence>
<dbReference type="InterPro" id="IPR001810">
    <property type="entry name" value="F-box_dom"/>
</dbReference>
<dbReference type="PANTHER" id="PTHR12321">
    <property type="entry name" value="CPG BINDING PROTEIN"/>
    <property type="match status" value="1"/>
</dbReference>
<dbReference type="Gene3D" id="1.20.1280.50">
    <property type="match status" value="1"/>
</dbReference>
<dbReference type="Pfam" id="PF07734">
    <property type="entry name" value="FBA_1"/>
    <property type="match status" value="1"/>
</dbReference>
<comment type="similarity">
    <text evidence="1">Belongs to the Alfin family.</text>
</comment>
<dbReference type="GO" id="GO:0005634">
    <property type="term" value="C:nucleus"/>
    <property type="evidence" value="ECO:0007669"/>
    <property type="project" value="UniProtKB-SubCell"/>
</dbReference>
<protein>
    <recommendedName>
        <fullName evidence="1">PHD finger protein ALFIN-LIKE</fullName>
    </recommendedName>
</protein>
<feature type="domain" description="F-box" evidence="2">
    <location>
        <begin position="147"/>
        <end position="188"/>
    </location>
</feature>
<dbReference type="OMA" id="HATYLFR"/>
<keyword evidence="1" id="KW-0804">Transcription</keyword>
<evidence type="ECO:0000259" key="2">
    <source>
        <dbReference type="SMART" id="SM00256"/>
    </source>
</evidence>
<dbReference type="InterPro" id="IPR006527">
    <property type="entry name" value="F-box-assoc_dom_typ1"/>
</dbReference>
<organism evidence="3 4">
    <name type="scientific">Chenopodium quinoa</name>
    <name type="common">Quinoa</name>
    <dbReference type="NCBI Taxonomy" id="63459"/>
    <lineage>
        <taxon>Eukaryota</taxon>
        <taxon>Viridiplantae</taxon>
        <taxon>Streptophyta</taxon>
        <taxon>Embryophyta</taxon>
        <taxon>Tracheophyta</taxon>
        <taxon>Spermatophyta</taxon>
        <taxon>Magnoliopsida</taxon>
        <taxon>eudicotyledons</taxon>
        <taxon>Gunneridae</taxon>
        <taxon>Pentapetalae</taxon>
        <taxon>Caryophyllales</taxon>
        <taxon>Chenopodiaceae</taxon>
        <taxon>Chenopodioideae</taxon>
        <taxon>Atripliceae</taxon>
        <taxon>Chenopodium</taxon>
    </lineage>
</organism>
<comment type="subunit">
    <text evidence="1">Interacts with H3K4me3 and to a lesser extent with H3K4me2.</text>
</comment>
<comment type="subcellular location">
    <subcellularLocation>
        <location evidence="1">Nucleus</location>
    </subcellularLocation>
</comment>
<evidence type="ECO:0000256" key="1">
    <source>
        <dbReference type="RuleBase" id="RU369089"/>
    </source>
</evidence>
<dbReference type="NCBIfam" id="TIGR01640">
    <property type="entry name" value="F_box_assoc_1"/>
    <property type="match status" value="1"/>
</dbReference>
<name>A0A803L8F1_CHEQI</name>
<dbReference type="Proteomes" id="UP000596660">
    <property type="component" value="Unplaced"/>
</dbReference>
<reference evidence="3" key="2">
    <citation type="submission" date="2021-03" db="UniProtKB">
        <authorList>
            <consortium name="EnsemblPlants"/>
        </authorList>
    </citation>
    <scope>IDENTIFICATION</scope>
</reference>
<dbReference type="Pfam" id="PF00646">
    <property type="entry name" value="F-box"/>
    <property type="match status" value="1"/>
</dbReference>
<keyword evidence="4" id="KW-1185">Reference proteome</keyword>
<dbReference type="GO" id="GO:0006325">
    <property type="term" value="P:chromatin organization"/>
    <property type="evidence" value="ECO:0007669"/>
    <property type="project" value="UniProtKB-UniRule"/>
</dbReference>
<dbReference type="GO" id="GO:0042393">
    <property type="term" value="F:histone binding"/>
    <property type="evidence" value="ECO:0007669"/>
    <property type="project" value="UniProtKB-UniRule"/>
</dbReference>
<accession>A0A803L8F1</accession>
<reference evidence="3" key="1">
    <citation type="journal article" date="2017" name="Nature">
        <title>The genome of Chenopodium quinoa.</title>
        <authorList>
            <person name="Jarvis D.E."/>
            <person name="Ho Y.S."/>
            <person name="Lightfoot D.J."/>
            <person name="Schmoeckel S.M."/>
            <person name="Li B."/>
            <person name="Borm T.J.A."/>
            <person name="Ohyanagi H."/>
            <person name="Mineta K."/>
            <person name="Michell C.T."/>
            <person name="Saber N."/>
            <person name="Kharbatia N.M."/>
            <person name="Rupper R.R."/>
            <person name="Sharp A.R."/>
            <person name="Dally N."/>
            <person name="Boughton B.A."/>
            <person name="Woo Y.H."/>
            <person name="Gao G."/>
            <person name="Schijlen E.G.W.M."/>
            <person name="Guo X."/>
            <person name="Momin A.A."/>
            <person name="Negrao S."/>
            <person name="Al-Babili S."/>
            <person name="Gehring C."/>
            <person name="Roessner U."/>
            <person name="Jung C."/>
            <person name="Murphy K."/>
            <person name="Arold S.T."/>
            <person name="Gojobori T."/>
            <person name="van der Linden C.G."/>
            <person name="van Loo E.N."/>
            <person name="Jellen E.N."/>
            <person name="Maughan P.J."/>
            <person name="Tester M."/>
        </authorList>
    </citation>
    <scope>NUCLEOTIDE SEQUENCE [LARGE SCALE GENOMIC DNA]</scope>
    <source>
        <strain evidence="3">cv. PI 614886</strain>
    </source>
</reference>
<dbReference type="SMART" id="SM00256">
    <property type="entry name" value="FBOX"/>
    <property type="match status" value="1"/>
</dbReference>
<dbReference type="CDD" id="cd22157">
    <property type="entry name" value="F-box_AtFBW1-like"/>
    <property type="match status" value="1"/>
</dbReference>
<dbReference type="InterPro" id="IPR045104">
    <property type="entry name" value="Alfin"/>
</dbReference>
<dbReference type="InterPro" id="IPR017451">
    <property type="entry name" value="F-box-assoc_interact_dom"/>
</dbReference>
<proteinExistence type="inferred from homology"/>
<keyword evidence="1" id="KW-0539">Nucleus</keyword>
<evidence type="ECO:0000313" key="3">
    <source>
        <dbReference type="EnsemblPlants" id="AUR62008140-RA:cds"/>
    </source>
</evidence>
<comment type="domain">
    <text evidence="1">The PHD-type zinc finger mediates the binding to H3K4me3.</text>
</comment>
<dbReference type="SUPFAM" id="SSF81383">
    <property type="entry name" value="F-box domain"/>
    <property type="match status" value="1"/>
</dbReference>
<dbReference type="GO" id="GO:0006355">
    <property type="term" value="P:regulation of DNA-templated transcription"/>
    <property type="evidence" value="ECO:0007669"/>
    <property type="project" value="UniProtKB-UniRule"/>
</dbReference>
<dbReference type="GO" id="GO:0003712">
    <property type="term" value="F:transcription coregulator activity"/>
    <property type="evidence" value="ECO:0007669"/>
    <property type="project" value="TreeGrafter"/>
</dbReference>
<dbReference type="Pfam" id="PF12165">
    <property type="entry name" value="Alfin"/>
    <property type="match status" value="1"/>
</dbReference>
<dbReference type="PANTHER" id="PTHR12321:SF98">
    <property type="entry name" value="PHD FINGER PROTEIN ALFIN-LIKE 5"/>
    <property type="match status" value="1"/>
</dbReference>
<dbReference type="EnsemblPlants" id="AUR62008140-RA">
    <property type="protein sequence ID" value="AUR62008140-RA:cds"/>
    <property type="gene ID" value="AUR62008140"/>
</dbReference>
<keyword evidence="1" id="KW-0479">Metal-binding</keyword>
<keyword evidence="1" id="KW-0862">Zinc</keyword>
<comment type="function">
    <text evidence="1">Histone-binding component that specifically recognizes H3 tails trimethylated on 'Lys-4' (H3K4me3), which mark transcription start sites of virtually all active genes.</text>
</comment>
<dbReference type="InterPro" id="IPR021998">
    <property type="entry name" value="Alfin_N"/>
</dbReference>
<dbReference type="InterPro" id="IPR036047">
    <property type="entry name" value="F-box-like_dom_sf"/>
</dbReference>
<dbReference type="GO" id="GO:0000976">
    <property type="term" value="F:transcription cis-regulatory region binding"/>
    <property type="evidence" value="ECO:0007669"/>
    <property type="project" value="TreeGrafter"/>
</dbReference>